<dbReference type="GO" id="GO:0009986">
    <property type="term" value="C:cell surface"/>
    <property type="evidence" value="ECO:0007669"/>
    <property type="project" value="InterPro"/>
</dbReference>
<reference evidence="8" key="1">
    <citation type="submission" date="2017-02" db="UniProtKB">
        <authorList>
            <consortium name="WormBaseParasite"/>
        </authorList>
    </citation>
    <scope>IDENTIFICATION</scope>
</reference>
<feature type="transmembrane region" description="Helical" evidence="5">
    <location>
        <begin position="49"/>
        <end position="67"/>
    </location>
</feature>
<evidence type="ECO:0000256" key="4">
    <source>
        <dbReference type="ARBA" id="ARBA00022729"/>
    </source>
</evidence>
<evidence type="ECO:0000256" key="1">
    <source>
        <dbReference type="ARBA" id="ARBA00004613"/>
    </source>
</evidence>
<keyword evidence="5" id="KW-0472">Membrane</keyword>
<name>A0A0N5D8T4_THECL</name>
<dbReference type="AlphaFoldDB" id="A0A0N5D8T4"/>
<evidence type="ECO:0000313" key="8">
    <source>
        <dbReference type="WBParaSite" id="TCLT_0000952601-mRNA-1"/>
    </source>
</evidence>
<keyword evidence="5" id="KW-1133">Transmembrane helix</keyword>
<dbReference type="EMBL" id="UYYF01004814">
    <property type="protein sequence ID" value="VDN07149.1"/>
    <property type="molecule type" value="Genomic_DNA"/>
</dbReference>
<accession>A0A0N5D8T4</accession>
<proteinExistence type="inferred from homology"/>
<keyword evidence="4" id="KW-0732">Signal</keyword>
<keyword evidence="7" id="KW-1185">Reference proteome</keyword>
<evidence type="ECO:0000313" key="6">
    <source>
        <dbReference type="EMBL" id="VDN07149.1"/>
    </source>
</evidence>
<dbReference type="OrthoDB" id="5778566at2759"/>
<evidence type="ECO:0000256" key="3">
    <source>
        <dbReference type="ARBA" id="ARBA00022525"/>
    </source>
</evidence>
<evidence type="ECO:0000313" key="7">
    <source>
        <dbReference type="Proteomes" id="UP000276776"/>
    </source>
</evidence>
<sequence>MPVQNMDISEGKQCETCTKLQCPRGLPGPRGIDKESGTDGFAGIPSKNMLFLIMFCTICALFFQPVLSSDWLFWRHQCVGAYGRLICNGRPSPNVPVAIYDQDKLDPDDLMTESRTDKNGYFLLYGCLYEHSDINPKLHVFHDCNNEPSNCSIDLKKDIPYSYVNNPVKKKRFRNFGAINITIKPPADDIKYSCFYNLYRF</sequence>
<dbReference type="PANTHER" id="PTHR21700">
    <property type="entry name" value="TRANSTHYRETIN-LIKE FAMILY PROTEIN-RELATED"/>
    <property type="match status" value="1"/>
</dbReference>
<organism evidence="8">
    <name type="scientific">Thelazia callipaeda</name>
    <name type="common">Oriental eyeworm</name>
    <name type="synonym">Parasitic nematode</name>
    <dbReference type="NCBI Taxonomy" id="103827"/>
    <lineage>
        <taxon>Eukaryota</taxon>
        <taxon>Metazoa</taxon>
        <taxon>Ecdysozoa</taxon>
        <taxon>Nematoda</taxon>
        <taxon>Chromadorea</taxon>
        <taxon>Rhabditida</taxon>
        <taxon>Spirurina</taxon>
        <taxon>Spiruromorpha</taxon>
        <taxon>Thelazioidea</taxon>
        <taxon>Thelaziidae</taxon>
        <taxon>Thelazia</taxon>
    </lineage>
</organism>
<keyword evidence="5" id="KW-0812">Transmembrane</keyword>
<dbReference type="WBParaSite" id="TCLT_0000952601-mRNA-1">
    <property type="protein sequence ID" value="TCLT_0000952601-mRNA-1"/>
    <property type="gene ID" value="TCLT_0000952601"/>
</dbReference>
<dbReference type="InterPro" id="IPR001534">
    <property type="entry name" value="Transthyretin-like"/>
</dbReference>
<dbReference type="Proteomes" id="UP000276776">
    <property type="component" value="Unassembled WGS sequence"/>
</dbReference>
<dbReference type="GO" id="GO:0005576">
    <property type="term" value="C:extracellular region"/>
    <property type="evidence" value="ECO:0007669"/>
    <property type="project" value="UniProtKB-SubCell"/>
</dbReference>
<reference evidence="6 7" key="2">
    <citation type="submission" date="2018-11" db="EMBL/GenBank/DDBJ databases">
        <authorList>
            <consortium name="Pathogen Informatics"/>
        </authorList>
    </citation>
    <scope>NUCLEOTIDE SEQUENCE [LARGE SCALE GENOMIC DNA]</scope>
</reference>
<dbReference type="InterPro" id="IPR038479">
    <property type="entry name" value="Transthyretin-like_sf"/>
</dbReference>
<gene>
    <name evidence="6" type="ORF">TCLT_LOCUS9515</name>
</gene>
<dbReference type="Gene3D" id="2.60.40.3330">
    <property type="match status" value="1"/>
</dbReference>
<protein>
    <submittedName>
        <fullName evidence="8">ZP domain-containing protein</fullName>
    </submittedName>
</protein>
<dbReference type="Pfam" id="PF01060">
    <property type="entry name" value="TTR-52"/>
    <property type="match status" value="1"/>
</dbReference>
<comment type="subcellular location">
    <subcellularLocation>
        <location evidence="1">Secreted</location>
    </subcellularLocation>
</comment>
<comment type="similarity">
    <text evidence="2">Belongs to the nematode transthyretin-like family.</text>
</comment>
<evidence type="ECO:0000256" key="2">
    <source>
        <dbReference type="ARBA" id="ARBA00010112"/>
    </source>
</evidence>
<keyword evidence="3" id="KW-0964">Secreted</keyword>
<evidence type="ECO:0000256" key="5">
    <source>
        <dbReference type="SAM" id="Phobius"/>
    </source>
</evidence>